<protein>
    <recommendedName>
        <fullName evidence="3">Knottin scorpion toxin-like domain-containing protein</fullName>
    </recommendedName>
</protein>
<evidence type="ECO:0000313" key="2">
    <source>
        <dbReference type="Proteomes" id="UP000324897"/>
    </source>
</evidence>
<name>A0A5J9UMY5_9POAL</name>
<comment type="caution">
    <text evidence="1">The sequence shown here is derived from an EMBL/GenBank/DDBJ whole genome shotgun (WGS) entry which is preliminary data.</text>
</comment>
<sequence>DGKVADMMPKAKKIAMVNRLALLHNAITMSLSKKLLVITGFTVALLLASYGVEAKAACKFRDRPPIVMCVHNAMCSKACVSRGYTGGHCSKKKGGPGMQIPQCLCTGPCGGPLTPPPRAKPQPEWQPRVRGVEILN</sequence>
<gene>
    <name evidence="1" type="ORF">EJB05_27264</name>
</gene>
<feature type="non-terminal residue" evidence="1">
    <location>
        <position position="1"/>
    </location>
</feature>
<evidence type="ECO:0008006" key="3">
    <source>
        <dbReference type="Google" id="ProtNLM"/>
    </source>
</evidence>
<dbReference type="EMBL" id="RWGY01000013">
    <property type="protein sequence ID" value="TVU24805.1"/>
    <property type="molecule type" value="Genomic_DNA"/>
</dbReference>
<dbReference type="InterPro" id="IPR036574">
    <property type="entry name" value="Scorpion_toxin-like_sf"/>
</dbReference>
<dbReference type="OrthoDB" id="679635at2759"/>
<dbReference type="AlphaFoldDB" id="A0A5J9UMY5"/>
<accession>A0A5J9UMY5</accession>
<keyword evidence="2" id="KW-1185">Reference proteome</keyword>
<dbReference type="Gramene" id="TVU24805">
    <property type="protein sequence ID" value="TVU24805"/>
    <property type="gene ID" value="EJB05_27264"/>
</dbReference>
<dbReference type="Proteomes" id="UP000324897">
    <property type="component" value="Chromosome 2"/>
</dbReference>
<evidence type="ECO:0000313" key="1">
    <source>
        <dbReference type="EMBL" id="TVU24805.1"/>
    </source>
</evidence>
<proteinExistence type="predicted"/>
<organism evidence="1 2">
    <name type="scientific">Eragrostis curvula</name>
    <name type="common">weeping love grass</name>
    <dbReference type="NCBI Taxonomy" id="38414"/>
    <lineage>
        <taxon>Eukaryota</taxon>
        <taxon>Viridiplantae</taxon>
        <taxon>Streptophyta</taxon>
        <taxon>Embryophyta</taxon>
        <taxon>Tracheophyta</taxon>
        <taxon>Spermatophyta</taxon>
        <taxon>Magnoliopsida</taxon>
        <taxon>Liliopsida</taxon>
        <taxon>Poales</taxon>
        <taxon>Poaceae</taxon>
        <taxon>PACMAD clade</taxon>
        <taxon>Chloridoideae</taxon>
        <taxon>Eragrostideae</taxon>
        <taxon>Eragrostidinae</taxon>
        <taxon>Eragrostis</taxon>
    </lineage>
</organism>
<dbReference type="Gene3D" id="3.30.30.10">
    <property type="entry name" value="Knottin, scorpion toxin-like"/>
    <property type="match status" value="1"/>
</dbReference>
<reference evidence="1 2" key="1">
    <citation type="journal article" date="2019" name="Sci. Rep.">
        <title>A high-quality genome of Eragrostis curvula grass provides insights into Poaceae evolution and supports new strategies to enhance forage quality.</title>
        <authorList>
            <person name="Carballo J."/>
            <person name="Santos B.A.C.M."/>
            <person name="Zappacosta D."/>
            <person name="Garbus I."/>
            <person name="Selva J.P."/>
            <person name="Gallo C.A."/>
            <person name="Diaz A."/>
            <person name="Albertini E."/>
            <person name="Caccamo M."/>
            <person name="Echenique V."/>
        </authorList>
    </citation>
    <scope>NUCLEOTIDE SEQUENCE [LARGE SCALE GENOMIC DNA]</scope>
    <source>
        <strain evidence="2">cv. Victoria</strain>
        <tissue evidence="1">Leaf</tissue>
    </source>
</reference>